<evidence type="ECO:0000256" key="3">
    <source>
        <dbReference type="SAM" id="MobiDB-lite"/>
    </source>
</evidence>
<dbReference type="OrthoDB" id="6363454at2759"/>
<dbReference type="Pfam" id="PF05461">
    <property type="entry name" value="ApoL"/>
    <property type="match status" value="1"/>
</dbReference>
<evidence type="ECO:0000313" key="5">
    <source>
        <dbReference type="Proteomes" id="UP000261560"/>
    </source>
</evidence>
<dbReference type="GO" id="GO:0008289">
    <property type="term" value="F:lipid binding"/>
    <property type="evidence" value="ECO:0007669"/>
    <property type="project" value="InterPro"/>
</dbReference>
<dbReference type="PaxDb" id="30732-ENSOMEP00000034556"/>
<protein>
    <submittedName>
        <fullName evidence="4">Uncharacterized LOC112155897</fullName>
    </submittedName>
</protein>
<dbReference type="Proteomes" id="UP000261560">
    <property type="component" value="Unplaced"/>
</dbReference>
<feature type="compositionally biased region" description="Basic and acidic residues" evidence="3">
    <location>
        <begin position="220"/>
        <end position="231"/>
    </location>
</feature>
<proteinExistence type="inferred from homology"/>
<evidence type="ECO:0000256" key="1">
    <source>
        <dbReference type="ARBA" id="ARBA00010090"/>
    </source>
</evidence>
<dbReference type="STRING" id="30732.ENSOMEP00000034556"/>
<keyword evidence="5" id="KW-1185">Reference proteome</keyword>
<feature type="coiled-coil region" evidence="2">
    <location>
        <begin position="645"/>
        <end position="672"/>
    </location>
</feature>
<feature type="compositionally biased region" description="Polar residues" evidence="3">
    <location>
        <begin position="321"/>
        <end position="343"/>
    </location>
</feature>
<dbReference type="PANTHER" id="PTHR14096:SF61">
    <property type="entry name" value="APOLIPOPROTEIN L6-LIKE"/>
    <property type="match status" value="1"/>
</dbReference>
<dbReference type="GeneID" id="112155897"/>
<dbReference type="Ensembl" id="ENSOMET00000028680.1">
    <property type="protein sequence ID" value="ENSOMEP00000034556.1"/>
    <property type="gene ID" value="ENSOMEG00000021257.1"/>
</dbReference>
<comment type="similarity">
    <text evidence="1">Belongs to the apolipoprotein L family.</text>
</comment>
<dbReference type="GO" id="GO:0006869">
    <property type="term" value="P:lipid transport"/>
    <property type="evidence" value="ECO:0007669"/>
    <property type="project" value="InterPro"/>
</dbReference>
<accession>A0A3B3DXA6</accession>
<dbReference type="GO" id="GO:0016020">
    <property type="term" value="C:membrane"/>
    <property type="evidence" value="ECO:0007669"/>
    <property type="project" value="TreeGrafter"/>
</dbReference>
<feature type="compositionally biased region" description="Basic and acidic residues" evidence="3">
    <location>
        <begin position="17"/>
        <end position="32"/>
    </location>
</feature>
<feature type="region of interest" description="Disordered" evidence="3">
    <location>
        <begin position="389"/>
        <end position="420"/>
    </location>
</feature>
<reference evidence="4" key="2">
    <citation type="submission" date="2025-09" db="UniProtKB">
        <authorList>
            <consortium name="Ensembl"/>
        </authorList>
    </citation>
    <scope>IDENTIFICATION</scope>
</reference>
<dbReference type="PANTHER" id="PTHR14096">
    <property type="entry name" value="APOLIPOPROTEIN L"/>
    <property type="match status" value="1"/>
</dbReference>
<dbReference type="GeneTree" id="ENSGT01030000234599"/>
<dbReference type="InterPro" id="IPR008405">
    <property type="entry name" value="ApoL"/>
</dbReference>
<dbReference type="GO" id="GO:0005576">
    <property type="term" value="C:extracellular region"/>
    <property type="evidence" value="ECO:0007669"/>
    <property type="project" value="InterPro"/>
</dbReference>
<organism evidence="4 5">
    <name type="scientific">Oryzias melastigma</name>
    <name type="common">Marine medaka</name>
    <dbReference type="NCBI Taxonomy" id="30732"/>
    <lineage>
        <taxon>Eukaryota</taxon>
        <taxon>Metazoa</taxon>
        <taxon>Chordata</taxon>
        <taxon>Craniata</taxon>
        <taxon>Vertebrata</taxon>
        <taxon>Euteleostomi</taxon>
        <taxon>Actinopterygii</taxon>
        <taxon>Neopterygii</taxon>
        <taxon>Teleostei</taxon>
        <taxon>Neoteleostei</taxon>
        <taxon>Acanthomorphata</taxon>
        <taxon>Ovalentaria</taxon>
        <taxon>Atherinomorphae</taxon>
        <taxon>Beloniformes</taxon>
        <taxon>Adrianichthyidae</taxon>
        <taxon>Oryziinae</taxon>
        <taxon>Oryzias</taxon>
    </lineage>
</organism>
<dbReference type="AlphaFoldDB" id="A0A3B3DXA6"/>
<evidence type="ECO:0000256" key="2">
    <source>
        <dbReference type="SAM" id="Coils"/>
    </source>
</evidence>
<dbReference type="GO" id="GO:0042157">
    <property type="term" value="P:lipoprotein metabolic process"/>
    <property type="evidence" value="ECO:0007669"/>
    <property type="project" value="InterPro"/>
</dbReference>
<feature type="region of interest" description="Disordered" evidence="3">
    <location>
        <begin position="58"/>
        <end position="369"/>
    </location>
</feature>
<feature type="coiled-coil region" evidence="2">
    <location>
        <begin position="780"/>
        <end position="814"/>
    </location>
</feature>
<feature type="compositionally biased region" description="Basic and acidic residues" evidence="3">
    <location>
        <begin position="409"/>
        <end position="420"/>
    </location>
</feature>
<keyword evidence="2" id="KW-0175">Coiled coil</keyword>
<feature type="compositionally biased region" description="Basic and acidic residues" evidence="3">
    <location>
        <begin position="309"/>
        <end position="320"/>
    </location>
</feature>
<evidence type="ECO:0000313" key="4">
    <source>
        <dbReference type="Ensembl" id="ENSOMEP00000034556.1"/>
    </source>
</evidence>
<feature type="compositionally biased region" description="Polar residues" evidence="3">
    <location>
        <begin position="240"/>
        <end position="254"/>
    </location>
</feature>
<name>A0A3B3DXA6_ORYME</name>
<feature type="compositionally biased region" description="Basic and acidic residues" evidence="3">
    <location>
        <begin position="131"/>
        <end position="142"/>
    </location>
</feature>
<sequence>MNMFRRGPTPADPSGISREETRTPSRPDRDAPEAETSVTSKQKSGLMIAVHKINPMNLKVAPFPGSKAASSESLDYDSSQVFRTPSSESLDQKKASSSAQNPGVLRGALQKVNPFKSSAQVQKDASGEDSADPRGSEEDLSNKRNPGGITNVIQNVNPFRSYQSKDAACGQRTPDGEADETDVPVKEAANPGMLRGALQKVNPFKSSAQVQKDASGEDSADPRGSEEDLSNKRNPGGISNVIQKVNPFRSSQSKDAGCGQRLPDGEADETDVPVKEAANPGMLRGALQKVNPFKSSAQVQKDASGEDSADPRGSEEDLSNKRNSLGISNVIQKVNPFKSSQSKDAGCGQRTPEGEADETDVPVKEAANPGSLKGVIQKVNPFRSRTQVAETETDFAVPLDSPQDDPDVETEKMESSERVNDSSIERYSVWYVDADPSTPVQNKAPKKKKFIMKILPTSLFGLGAKNSTNAEDSQTLQQEAVEVQTLQLAEVPVPGDQTELDPLEDEEGLWAWWRTVEGWDEWNDSNPHEDEEAVEEAADRVFMAARLFVRLFNMHGASLQQRILELLALADSADNFHKRTVTASVGGGVASVAGSITTITGLILAPFTAGTSLIVTAVGIGIATAGGVTSASANITDTVHSKTDRKKVEKMIKDYEEEIKDIKECLEFLQEGMETLEEWNFEKYAESISKKHLNQNVKHVMKEGGRAGKALAINAESLISTVQVLSVAGGAAKAAQAISVTTGVMSGLFLALDVFFLAKDSMELKKGAKTEFATKIREVCKDLQDGLLELNRIKEQLQKTMDGIEVEVEVEDEEMLKSDMKKLTELEE</sequence>
<dbReference type="RefSeq" id="XP_024143694.1">
    <property type="nucleotide sequence ID" value="XM_024287926.2"/>
</dbReference>
<feature type="compositionally biased region" description="Polar residues" evidence="3">
    <location>
        <begin position="68"/>
        <end position="101"/>
    </location>
</feature>
<feature type="region of interest" description="Disordered" evidence="3">
    <location>
        <begin position="1"/>
        <end position="46"/>
    </location>
</feature>
<dbReference type="KEGG" id="oml:112155897"/>
<reference evidence="4" key="1">
    <citation type="submission" date="2025-08" db="UniProtKB">
        <authorList>
            <consortium name="Ensembl"/>
        </authorList>
    </citation>
    <scope>IDENTIFICATION</scope>
</reference>
<feature type="compositionally biased region" description="Polar residues" evidence="3">
    <location>
        <begin position="151"/>
        <end position="164"/>
    </location>
</feature>